<dbReference type="EMBL" id="JBHSZO010000046">
    <property type="protein sequence ID" value="MFC7220958.1"/>
    <property type="molecule type" value="Genomic_DNA"/>
</dbReference>
<dbReference type="RefSeq" id="WP_386417995.1">
    <property type="nucleotide sequence ID" value="NZ_JBHSZO010000046.1"/>
</dbReference>
<evidence type="ECO:0000256" key="1">
    <source>
        <dbReference type="SAM" id="MobiDB-lite"/>
    </source>
</evidence>
<evidence type="ECO:0000313" key="3">
    <source>
        <dbReference type="EMBL" id="MFC7220958.1"/>
    </source>
</evidence>
<keyword evidence="2" id="KW-1133">Transmembrane helix</keyword>
<organism evidence="3 4">
    <name type="scientific">Streptomyces polyrhachis</name>
    <dbReference type="NCBI Taxonomy" id="1282885"/>
    <lineage>
        <taxon>Bacteria</taxon>
        <taxon>Bacillati</taxon>
        <taxon>Actinomycetota</taxon>
        <taxon>Actinomycetes</taxon>
        <taxon>Kitasatosporales</taxon>
        <taxon>Streptomycetaceae</taxon>
        <taxon>Streptomyces</taxon>
    </lineage>
</organism>
<feature type="region of interest" description="Disordered" evidence="1">
    <location>
        <begin position="200"/>
        <end position="237"/>
    </location>
</feature>
<name>A0ABW2GJN5_9ACTN</name>
<keyword evidence="2" id="KW-0812">Transmembrane</keyword>
<sequence>MTHKHARHTRRPLTALNKLPAPWRRSAAWLVPAAAVAGAAIGGVYGLVKAPEYTATSYVIAVPTKGAPDPSAAIGFAQAYGRVATQLAVFWDAQMWADVPVATLRESVQASTSPDAPMVAISATSTRPDQARSMAVAVSEALTKHANTSAEKTGIKLVGFSRALEPVAPSSASPALTALVGGSAGGLLGGLALLVRPRREGDDGELEEPTGTALPSPAMEDAASVGAGTRVRSATASESAAAKAAAQAKVVKVREQG</sequence>
<accession>A0ABW2GJN5</accession>
<protein>
    <submittedName>
        <fullName evidence="3">Lipopolysaccharide biosynthesis protein</fullName>
    </submittedName>
</protein>
<evidence type="ECO:0000313" key="4">
    <source>
        <dbReference type="Proteomes" id="UP001596413"/>
    </source>
</evidence>
<keyword evidence="2" id="KW-0472">Membrane</keyword>
<comment type="caution">
    <text evidence="3">The sequence shown here is derived from an EMBL/GenBank/DDBJ whole genome shotgun (WGS) entry which is preliminary data.</text>
</comment>
<dbReference type="Proteomes" id="UP001596413">
    <property type="component" value="Unassembled WGS sequence"/>
</dbReference>
<reference evidence="4" key="1">
    <citation type="journal article" date="2019" name="Int. J. Syst. Evol. Microbiol.">
        <title>The Global Catalogue of Microorganisms (GCM) 10K type strain sequencing project: providing services to taxonomists for standard genome sequencing and annotation.</title>
        <authorList>
            <consortium name="The Broad Institute Genomics Platform"/>
            <consortium name="The Broad Institute Genome Sequencing Center for Infectious Disease"/>
            <person name="Wu L."/>
            <person name="Ma J."/>
        </authorList>
    </citation>
    <scope>NUCLEOTIDE SEQUENCE [LARGE SCALE GENOMIC DNA]</scope>
    <source>
        <strain evidence="4">CGMCC 1.13681</strain>
    </source>
</reference>
<evidence type="ECO:0000256" key="2">
    <source>
        <dbReference type="SAM" id="Phobius"/>
    </source>
</evidence>
<gene>
    <name evidence="3" type="ORF">ACFQLX_22785</name>
</gene>
<proteinExistence type="predicted"/>
<feature type="transmembrane region" description="Helical" evidence="2">
    <location>
        <begin position="27"/>
        <end position="48"/>
    </location>
</feature>
<keyword evidence="4" id="KW-1185">Reference proteome</keyword>